<accession>A0A1U7H4J6</accession>
<dbReference type="EMBL" id="MRCA01000001">
    <property type="protein sequence ID" value="OKH16169.1"/>
    <property type="molecule type" value="Genomic_DNA"/>
</dbReference>
<dbReference type="InterPro" id="IPR036366">
    <property type="entry name" value="PGBDSf"/>
</dbReference>
<dbReference type="AlphaFoldDB" id="A0A1U7H4J6"/>
<dbReference type="SUPFAM" id="SSF47090">
    <property type="entry name" value="PGBD-like"/>
    <property type="match status" value="1"/>
</dbReference>
<protein>
    <submittedName>
        <fullName evidence="2">Peptidoglycan-binding protein</fullName>
    </submittedName>
</protein>
<organism evidence="2 3">
    <name type="scientific">Fischerella major NIES-592</name>
    <dbReference type="NCBI Taxonomy" id="210994"/>
    <lineage>
        <taxon>Bacteria</taxon>
        <taxon>Bacillati</taxon>
        <taxon>Cyanobacteriota</taxon>
        <taxon>Cyanophyceae</taxon>
        <taxon>Nostocales</taxon>
        <taxon>Hapalosiphonaceae</taxon>
        <taxon>Fischerella</taxon>
    </lineage>
</organism>
<dbReference type="RefSeq" id="WP_073554609.1">
    <property type="nucleotide sequence ID" value="NZ_MRCA01000001.1"/>
</dbReference>
<feature type="domain" description="Peptidoglycan binding-like" evidence="1">
    <location>
        <begin position="22"/>
        <end position="72"/>
    </location>
</feature>
<proteinExistence type="predicted"/>
<dbReference type="SUPFAM" id="SSF55166">
    <property type="entry name" value="Hedgehog/DD-peptidase"/>
    <property type="match status" value="1"/>
</dbReference>
<evidence type="ECO:0000313" key="3">
    <source>
        <dbReference type="Proteomes" id="UP000186391"/>
    </source>
</evidence>
<comment type="caution">
    <text evidence="2">The sequence shown here is derived from an EMBL/GenBank/DDBJ whole genome shotgun (WGS) entry which is preliminary data.</text>
</comment>
<dbReference type="InterPro" id="IPR036365">
    <property type="entry name" value="PGBD-like_sf"/>
</dbReference>
<reference evidence="2 3" key="1">
    <citation type="submission" date="2016-11" db="EMBL/GenBank/DDBJ databases">
        <title>Draft Genome Sequences of Nine Cyanobacterial Strains from Diverse Habitats.</title>
        <authorList>
            <person name="Zhu T."/>
            <person name="Hou S."/>
            <person name="Lu X."/>
            <person name="Hess W.R."/>
        </authorList>
    </citation>
    <scope>NUCLEOTIDE SEQUENCE [LARGE SCALE GENOMIC DNA]</scope>
    <source>
        <strain evidence="2 3">NIES-592</strain>
    </source>
</reference>
<gene>
    <name evidence="2" type="ORF">NIES592_00350</name>
</gene>
<dbReference type="InterPro" id="IPR002477">
    <property type="entry name" value="Peptidoglycan-bd-like"/>
</dbReference>
<dbReference type="OrthoDB" id="192249at2"/>
<dbReference type="Gene3D" id="1.10.101.10">
    <property type="entry name" value="PGBD-like superfamily/PGBD"/>
    <property type="match status" value="1"/>
</dbReference>
<evidence type="ECO:0000259" key="1">
    <source>
        <dbReference type="Pfam" id="PF01471"/>
    </source>
</evidence>
<name>A0A1U7H4J6_9CYAN</name>
<dbReference type="Proteomes" id="UP000186391">
    <property type="component" value="Unassembled WGS sequence"/>
</dbReference>
<keyword evidence="3" id="KW-1185">Reference proteome</keyword>
<sequence>MAFNISVLKLPVLKIGSNGIYVSAWQSFLKETEYPMQTVDGDFDKITDEATRIYQQRNGLEADGIVGNGTYSKAITQDFIAKIPNLSASTLLNYLGFGDTEVKDLQKCLNQVAQLNPPLTVDGDFGNTSTKGLTEAYKKRDVRLRGELEQALSDTTKQKLGTNFTQAMDIFNTYAKTQRFRLSGSHWVDYFPTSKLIADLASPFRQKVEAFHNALIDAGCQVIVTATHRPKERAYLMHYSARINRQEISPQYVPAMNGVDINWVHYTNAGSIQAAKEMVVAYGVGGNPVSLNSRHIQRLAIDWNVTWDGKINIRDRNGRMVSIGEPCNAALNKILWKVGESYGVYKLSNDPPHWSVDGY</sequence>
<evidence type="ECO:0000313" key="2">
    <source>
        <dbReference type="EMBL" id="OKH16169.1"/>
    </source>
</evidence>
<dbReference type="Pfam" id="PF01471">
    <property type="entry name" value="PG_binding_1"/>
    <property type="match status" value="1"/>
</dbReference>
<dbReference type="InterPro" id="IPR009045">
    <property type="entry name" value="Zn_M74/Hedgehog-like"/>
</dbReference>